<name>A0ABR3K0E3_9AGAR</name>
<keyword evidence="3" id="KW-1185">Reference proteome</keyword>
<evidence type="ECO:0008006" key="4">
    <source>
        <dbReference type="Google" id="ProtNLM"/>
    </source>
</evidence>
<organism evidence="2 3">
    <name type="scientific">Hohenbuehelia grisea</name>
    <dbReference type="NCBI Taxonomy" id="104357"/>
    <lineage>
        <taxon>Eukaryota</taxon>
        <taxon>Fungi</taxon>
        <taxon>Dikarya</taxon>
        <taxon>Basidiomycota</taxon>
        <taxon>Agaricomycotina</taxon>
        <taxon>Agaricomycetes</taxon>
        <taxon>Agaricomycetidae</taxon>
        <taxon>Agaricales</taxon>
        <taxon>Pleurotineae</taxon>
        <taxon>Pleurotaceae</taxon>
        <taxon>Hohenbuehelia</taxon>
    </lineage>
</organism>
<reference evidence="3" key="1">
    <citation type="submission" date="2024-06" db="EMBL/GenBank/DDBJ databases">
        <title>Multi-omics analyses provide insights into the biosynthesis of the anticancer antibiotic pleurotin in Hohenbuehelia grisea.</title>
        <authorList>
            <person name="Weaver J.A."/>
            <person name="Alberti F."/>
        </authorList>
    </citation>
    <scope>NUCLEOTIDE SEQUENCE [LARGE SCALE GENOMIC DNA]</scope>
    <source>
        <strain evidence="3">T-177</strain>
    </source>
</reference>
<comment type="caution">
    <text evidence="2">The sequence shown here is derived from an EMBL/GenBank/DDBJ whole genome shotgun (WGS) entry which is preliminary data.</text>
</comment>
<evidence type="ECO:0000313" key="2">
    <source>
        <dbReference type="EMBL" id="KAL0961221.1"/>
    </source>
</evidence>
<sequence>MAQARFIIVDNGTISQSRDESVGHRPLKRPRSEFEAGDDSDDYPNGCPAIGRDEEEPLNLDTIPCDIESYDPEGDCWIVAKDTLFKVDSAKHCASYEWFGDLLNQWRTSVRSRPLGTQLIKAHILKSTSADNFRALLWLMNRSPESPKPDQPEEVVQRILAAIEISIQDTHDLQQMQQWACKELSDMLSDSTTRTQLTTSWSSVNFANVLRACTRCDDQTLLPIIESEWIARIESKDLPPVPAILAADHLNVTKLRGRAYYQQLVSLTEQGEEGSTDVNVRGATQFRMDPRLSNGQVIRLLSGHWSLVSLWERLRRAAPKFADDECDDGKHESCLRVWKEVWVETAASERVSNISSVSVLQILARMRELLSRDQRLTDSMKPPCRQAGLAALQRLHDQTQEGLADHFYGCA</sequence>
<evidence type="ECO:0000313" key="3">
    <source>
        <dbReference type="Proteomes" id="UP001556367"/>
    </source>
</evidence>
<proteinExistence type="predicted"/>
<dbReference type="EMBL" id="JASNQZ010000001">
    <property type="protein sequence ID" value="KAL0961221.1"/>
    <property type="molecule type" value="Genomic_DNA"/>
</dbReference>
<feature type="region of interest" description="Disordered" evidence="1">
    <location>
        <begin position="17"/>
        <end position="44"/>
    </location>
</feature>
<gene>
    <name evidence="2" type="ORF">HGRIS_006188</name>
</gene>
<dbReference type="Proteomes" id="UP001556367">
    <property type="component" value="Unassembled WGS sequence"/>
</dbReference>
<evidence type="ECO:0000256" key="1">
    <source>
        <dbReference type="SAM" id="MobiDB-lite"/>
    </source>
</evidence>
<accession>A0ABR3K0E3</accession>
<protein>
    <recommendedName>
        <fullName evidence="4">BTB/POZ domain-containing protein</fullName>
    </recommendedName>
</protein>